<gene>
    <name evidence="1" type="ORF">JL106_05480</name>
</gene>
<comment type="caution">
    <text evidence="1">The sequence shown here is derived from an EMBL/GenBank/DDBJ whole genome shotgun (WGS) entry which is preliminary data.</text>
</comment>
<proteinExistence type="predicted"/>
<dbReference type="RefSeq" id="WP_205259700.1">
    <property type="nucleotide sequence ID" value="NZ_JAERWK010000008.1"/>
</dbReference>
<evidence type="ECO:0000313" key="2">
    <source>
        <dbReference type="Proteomes" id="UP000663792"/>
    </source>
</evidence>
<reference evidence="1" key="1">
    <citation type="submission" date="2021-01" db="EMBL/GenBank/DDBJ databases">
        <title>YIM 132084 draft genome.</title>
        <authorList>
            <person name="An D."/>
        </authorList>
    </citation>
    <scope>NUCLEOTIDE SEQUENCE</scope>
    <source>
        <strain evidence="1">YIM 132084</strain>
    </source>
</reference>
<organism evidence="1 2">
    <name type="scientific">Nakamurella leprariae</name>
    <dbReference type="NCBI Taxonomy" id="2803911"/>
    <lineage>
        <taxon>Bacteria</taxon>
        <taxon>Bacillati</taxon>
        <taxon>Actinomycetota</taxon>
        <taxon>Actinomycetes</taxon>
        <taxon>Nakamurellales</taxon>
        <taxon>Nakamurellaceae</taxon>
        <taxon>Nakamurella</taxon>
    </lineage>
</organism>
<dbReference type="EMBL" id="JAERWK010000008">
    <property type="protein sequence ID" value="MBM9466733.1"/>
    <property type="molecule type" value="Genomic_DNA"/>
</dbReference>
<sequence length="181" mass="18289">MVPVIDAAATVEALRAGGNGQDCGGCSVTLVDPVFGEMTLATAYGEAVVPAWEFTIAGTPARLARVAVAPDHLLTVDAVPGLTEATGVAGFAPELGEARITGPASVRVLVAGGTAPCHQGFTTQTVETAHTFTVAVATIGDFSATCTAMAQLYPVDVPLAAPIGDRIMIDVGLGTVLELER</sequence>
<dbReference type="Proteomes" id="UP000663792">
    <property type="component" value="Unassembled WGS sequence"/>
</dbReference>
<dbReference type="AlphaFoldDB" id="A0A939BVP4"/>
<accession>A0A939BVP4</accession>
<protein>
    <submittedName>
        <fullName evidence="1">Uncharacterized protein</fullName>
    </submittedName>
</protein>
<name>A0A939BVP4_9ACTN</name>
<keyword evidence="2" id="KW-1185">Reference proteome</keyword>
<evidence type="ECO:0000313" key="1">
    <source>
        <dbReference type="EMBL" id="MBM9466733.1"/>
    </source>
</evidence>